<name>A0A399SR04_9BACT</name>
<evidence type="ECO:0000313" key="5">
    <source>
        <dbReference type="Proteomes" id="UP000265926"/>
    </source>
</evidence>
<dbReference type="EMBL" id="QWGR01000019">
    <property type="protein sequence ID" value="RIJ45808.1"/>
    <property type="molecule type" value="Genomic_DNA"/>
</dbReference>
<evidence type="ECO:0000259" key="3">
    <source>
        <dbReference type="Pfam" id="PF16344"/>
    </source>
</evidence>
<dbReference type="InterPro" id="IPR032508">
    <property type="entry name" value="FecR_C"/>
</dbReference>
<evidence type="ECO:0000259" key="2">
    <source>
        <dbReference type="Pfam" id="PF04773"/>
    </source>
</evidence>
<evidence type="ECO:0000256" key="1">
    <source>
        <dbReference type="SAM" id="Phobius"/>
    </source>
</evidence>
<dbReference type="Gene3D" id="3.55.50.30">
    <property type="match status" value="1"/>
</dbReference>
<dbReference type="Pfam" id="PF16344">
    <property type="entry name" value="FecR_C"/>
    <property type="match status" value="1"/>
</dbReference>
<comment type="caution">
    <text evidence="4">The sequence shown here is derived from an EMBL/GenBank/DDBJ whole genome shotgun (WGS) entry which is preliminary data.</text>
</comment>
<protein>
    <submittedName>
        <fullName evidence="4">FecR family protein</fullName>
    </submittedName>
</protein>
<keyword evidence="1" id="KW-0472">Membrane</keyword>
<dbReference type="InterPro" id="IPR012373">
    <property type="entry name" value="Ferrdict_sens_TM"/>
</dbReference>
<organism evidence="4 5">
    <name type="scientific">Maribellus luteus</name>
    <dbReference type="NCBI Taxonomy" id="2305463"/>
    <lineage>
        <taxon>Bacteria</taxon>
        <taxon>Pseudomonadati</taxon>
        <taxon>Bacteroidota</taxon>
        <taxon>Bacteroidia</taxon>
        <taxon>Marinilabiliales</taxon>
        <taxon>Prolixibacteraceae</taxon>
        <taxon>Maribellus</taxon>
    </lineage>
</organism>
<dbReference type="Gene3D" id="2.60.120.1440">
    <property type="match status" value="1"/>
</dbReference>
<proteinExistence type="predicted"/>
<dbReference type="PANTHER" id="PTHR30273">
    <property type="entry name" value="PERIPLASMIC SIGNAL SENSOR AND SIGMA FACTOR ACTIVATOR FECR-RELATED"/>
    <property type="match status" value="1"/>
</dbReference>
<sequence length="336" mass="38526">MTDTKKISNAIRNYVHNECDKEELDYAFSLFEEPYKNLEIRTQLYNVWETENYGQCSVPGPDEFNDMLLRIHRKINFTSTGKKVSRGKNLYLGLAKIAAILLIGALIGVLVVNNWSSSPVYFTSYAPNGSVSQVVLPDNSLVYLNSGSELKYAVNGKRGLREVYLSGEAWFDVEHVEDNQFIVHTPFYDVNVVGTQFNVKAYPEDNTVSTTLERGTVQITSSDQFKIAEDVVLKPGQHLVFDRQSKNIRLMNVNTRYYTSWKDNKLIFINMSLKELVTMLERKYGVEIEMTDSSILNYHYDGTIKNESILEVLDVLKETLPISYVIENQKVIIRHE</sequence>
<accession>A0A399SR04</accession>
<dbReference type="AlphaFoldDB" id="A0A399SR04"/>
<keyword evidence="1" id="KW-1133">Transmembrane helix</keyword>
<dbReference type="Pfam" id="PF04773">
    <property type="entry name" value="FecR"/>
    <property type="match status" value="1"/>
</dbReference>
<gene>
    <name evidence="4" type="ORF">D1614_21090</name>
</gene>
<keyword evidence="5" id="KW-1185">Reference proteome</keyword>
<dbReference type="RefSeq" id="WP_119439982.1">
    <property type="nucleotide sequence ID" value="NZ_QWGR01000019.1"/>
</dbReference>
<reference evidence="4 5" key="1">
    <citation type="submission" date="2018-08" db="EMBL/GenBank/DDBJ databases">
        <title>Pallidiluteibacterium maritimus gen. nov., sp. nov., isolated from coastal sediment.</title>
        <authorList>
            <person name="Zhou L.Y."/>
        </authorList>
    </citation>
    <scope>NUCLEOTIDE SEQUENCE [LARGE SCALE GENOMIC DNA]</scope>
    <source>
        <strain evidence="4 5">XSD2</strain>
    </source>
</reference>
<feature type="domain" description="Protein FecR C-terminal" evidence="3">
    <location>
        <begin position="265"/>
        <end position="333"/>
    </location>
</feature>
<feature type="domain" description="FecR protein" evidence="2">
    <location>
        <begin position="128"/>
        <end position="218"/>
    </location>
</feature>
<feature type="transmembrane region" description="Helical" evidence="1">
    <location>
        <begin position="90"/>
        <end position="112"/>
    </location>
</feature>
<dbReference type="GO" id="GO:0016989">
    <property type="term" value="F:sigma factor antagonist activity"/>
    <property type="evidence" value="ECO:0007669"/>
    <property type="project" value="TreeGrafter"/>
</dbReference>
<dbReference type="PANTHER" id="PTHR30273:SF2">
    <property type="entry name" value="PROTEIN FECR"/>
    <property type="match status" value="1"/>
</dbReference>
<dbReference type="InterPro" id="IPR006860">
    <property type="entry name" value="FecR"/>
</dbReference>
<dbReference type="OrthoDB" id="1098987at2"/>
<keyword evidence="1" id="KW-0812">Transmembrane</keyword>
<dbReference type="Proteomes" id="UP000265926">
    <property type="component" value="Unassembled WGS sequence"/>
</dbReference>
<evidence type="ECO:0000313" key="4">
    <source>
        <dbReference type="EMBL" id="RIJ45808.1"/>
    </source>
</evidence>